<sequence length="466" mass="48323">MCVFRSGGGGDGSGGGERATKSSVRKPVPIKFRSGRPPRPAPADAAPAPSPPPAPAPAPAAASTGRGSPAPPPAPTRRPGPRTVLCYLCGREFGSASLPLHEPHCLQRWQRENEQLPPHLRRTPPQRPAAPPGADEWNRLAWEASQARLVPCERCGRTFDPDRLAVHQRSCRAPGPAPGAAPGPASGPAPAPAAAAAALTAAAALAAPAALGGGGGGGGGAGRPPPTVPCYICGRLFGSASIGIHEPQCLDKWRVENSQLPPQQRRAEPVKPEVVVQGKASRPRGAPQRALAERAGAHTPATPAPAPARTAPPAPPAPAGAGKRGRAARPPTAAATAVVVVVPVTAPAAAAAAATGRPPQRGAQRRFVPCHLCGRSFGTASIIIHERQCLEKWKRENAALPPELRRPEPEKPDIVYKENGAIDYEGTMEAIWQTHLEQLVPCSLCGRTFYPDRLAVHARACKGPKR</sequence>
<dbReference type="Pfam" id="PF13913">
    <property type="entry name" value="zf-C2HC_2"/>
    <property type="match status" value="5"/>
</dbReference>
<feature type="compositionally biased region" description="Low complexity" evidence="6">
    <location>
        <begin position="59"/>
        <end position="68"/>
    </location>
</feature>
<keyword evidence="9" id="KW-1185">Reference proteome</keyword>
<keyword evidence="4" id="KW-0862">Zinc</keyword>
<organism evidence="8 9">
    <name type="scientific">Gryllus longicercus</name>
    <dbReference type="NCBI Taxonomy" id="2509291"/>
    <lineage>
        <taxon>Eukaryota</taxon>
        <taxon>Metazoa</taxon>
        <taxon>Ecdysozoa</taxon>
        <taxon>Arthropoda</taxon>
        <taxon>Hexapoda</taxon>
        <taxon>Insecta</taxon>
        <taxon>Pterygota</taxon>
        <taxon>Neoptera</taxon>
        <taxon>Polyneoptera</taxon>
        <taxon>Orthoptera</taxon>
        <taxon>Ensifera</taxon>
        <taxon>Gryllidea</taxon>
        <taxon>Grylloidea</taxon>
        <taxon>Gryllidae</taxon>
        <taxon>Gryllinae</taxon>
        <taxon>Gryllus</taxon>
    </lineage>
</organism>
<feature type="compositionally biased region" description="Pro residues" evidence="6">
    <location>
        <begin position="48"/>
        <end position="58"/>
    </location>
</feature>
<feature type="domain" description="C2HC/C3H-type" evidence="7">
    <location>
        <begin position="366"/>
        <end position="395"/>
    </location>
</feature>
<feature type="region of interest" description="Disordered" evidence="6">
    <location>
        <begin position="260"/>
        <end position="330"/>
    </location>
</feature>
<keyword evidence="2" id="KW-0677">Repeat</keyword>
<evidence type="ECO:0000313" key="8">
    <source>
        <dbReference type="EMBL" id="KAK7864300.1"/>
    </source>
</evidence>
<dbReference type="PANTHER" id="PTHR13555">
    <property type="entry name" value="C2H2 ZINC FINGER CGI-62-RELATED"/>
    <property type="match status" value="1"/>
</dbReference>
<feature type="compositionally biased region" description="Pro residues" evidence="6">
    <location>
        <begin position="69"/>
        <end position="78"/>
    </location>
</feature>
<proteinExistence type="predicted"/>
<name>A0AAN9Z777_9ORTH</name>
<reference evidence="8 9" key="1">
    <citation type="submission" date="2024-03" db="EMBL/GenBank/DDBJ databases">
        <title>The genome assembly and annotation of the cricket Gryllus longicercus Weissman &amp; Gray.</title>
        <authorList>
            <person name="Szrajer S."/>
            <person name="Gray D."/>
            <person name="Ylla G."/>
        </authorList>
    </citation>
    <scope>NUCLEOTIDE SEQUENCE [LARGE SCALE GENOMIC DNA]</scope>
    <source>
        <strain evidence="8">DAG 2021-001</strain>
        <tissue evidence="8">Whole body minus gut</tissue>
    </source>
</reference>
<feature type="compositionally biased region" description="Pro residues" evidence="6">
    <location>
        <begin position="175"/>
        <end position="191"/>
    </location>
</feature>
<feature type="region of interest" description="Disordered" evidence="6">
    <location>
        <begin position="169"/>
        <end position="191"/>
    </location>
</feature>
<feature type="domain" description="C2HC/C3H-type" evidence="7">
    <location>
        <begin position="82"/>
        <end position="111"/>
    </location>
</feature>
<evidence type="ECO:0000313" key="9">
    <source>
        <dbReference type="Proteomes" id="UP001378592"/>
    </source>
</evidence>
<dbReference type="InterPro" id="IPR049899">
    <property type="entry name" value="Znf_C2HC_C3H"/>
</dbReference>
<comment type="caution">
    <text evidence="8">The sequence shown here is derived from an EMBL/GenBank/DDBJ whole genome shotgun (WGS) entry which is preliminary data.</text>
</comment>
<evidence type="ECO:0000256" key="4">
    <source>
        <dbReference type="ARBA" id="ARBA00022833"/>
    </source>
</evidence>
<keyword evidence="1" id="KW-0479">Metal-binding</keyword>
<evidence type="ECO:0000256" key="3">
    <source>
        <dbReference type="ARBA" id="ARBA00022771"/>
    </source>
</evidence>
<dbReference type="EMBL" id="JAZDUA010000207">
    <property type="protein sequence ID" value="KAK7864300.1"/>
    <property type="molecule type" value="Genomic_DNA"/>
</dbReference>
<dbReference type="Gene3D" id="3.30.160.60">
    <property type="entry name" value="Classic Zinc Finger"/>
    <property type="match status" value="5"/>
</dbReference>
<evidence type="ECO:0000256" key="2">
    <source>
        <dbReference type="ARBA" id="ARBA00022737"/>
    </source>
</evidence>
<gene>
    <name evidence="8" type="ORF">R5R35_009556</name>
</gene>
<feature type="compositionally biased region" description="Pro residues" evidence="6">
    <location>
        <begin position="302"/>
        <end position="318"/>
    </location>
</feature>
<dbReference type="InterPro" id="IPR026319">
    <property type="entry name" value="ZC2HC1A/B-like"/>
</dbReference>
<evidence type="ECO:0000256" key="1">
    <source>
        <dbReference type="ARBA" id="ARBA00022723"/>
    </source>
</evidence>
<dbReference type="GO" id="GO:0008270">
    <property type="term" value="F:zinc ion binding"/>
    <property type="evidence" value="ECO:0007669"/>
    <property type="project" value="UniProtKB-KW"/>
</dbReference>
<dbReference type="PROSITE" id="PS52027">
    <property type="entry name" value="ZF_C2HC_C3H"/>
    <property type="match status" value="5"/>
</dbReference>
<dbReference type="PANTHER" id="PTHR13555:SF68">
    <property type="entry name" value="ZINC FINGER PROTEIN 474"/>
    <property type="match status" value="1"/>
</dbReference>
<evidence type="ECO:0000256" key="6">
    <source>
        <dbReference type="SAM" id="MobiDB-lite"/>
    </source>
</evidence>
<feature type="compositionally biased region" description="Gly residues" evidence="6">
    <location>
        <begin position="1"/>
        <end position="17"/>
    </location>
</feature>
<protein>
    <recommendedName>
        <fullName evidence="7">C2HC/C3H-type domain-containing protein</fullName>
    </recommendedName>
</protein>
<accession>A0AAN9Z777</accession>
<feature type="domain" description="C2HC/C3H-type" evidence="7">
    <location>
        <begin position="226"/>
        <end position="255"/>
    </location>
</feature>
<evidence type="ECO:0000259" key="7">
    <source>
        <dbReference type="PROSITE" id="PS52027"/>
    </source>
</evidence>
<dbReference type="AlphaFoldDB" id="A0AAN9Z777"/>
<evidence type="ECO:0000256" key="5">
    <source>
        <dbReference type="PROSITE-ProRule" id="PRU01371"/>
    </source>
</evidence>
<feature type="domain" description="C2HC/C3H-type" evidence="7">
    <location>
        <begin position="148"/>
        <end position="177"/>
    </location>
</feature>
<feature type="domain" description="C2HC/C3H-type" evidence="7">
    <location>
        <begin position="438"/>
        <end position="466"/>
    </location>
</feature>
<keyword evidence="3 5" id="KW-0863">Zinc-finger</keyword>
<feature type="region of interest" description="Disordered" evidence="6">
    <location>
        <begin position="1"/>
        <end position="80"/>
    </location>
</feature>
<dbReference type="Proteomes" id="UP001378592">
    <property type="component" value="Unassembled WGS sequence"/>
</dbReference>